<evidence type="ECO:0000256" key="5">
    <source>
        <dbReference type="SAM" id="Phobius"/>
    </source>
</evidence>
<feature type="transmembrane region" description="Helical" evidence="5">
    <location>
        <begin position="37"/>
        <end position="60"/>
    </location>
</feature>
<dbReference type="Pfam" id="PF01699">
    <property type="entry name" value="Na_Ca_ex"/>
    <property type="match status" value="2"/>
</dbReference>
<feature type="transmembrane region" description="Helical" evidence="5">
    <location>
        <begin position="303"/>
        <end position="320"/>
    </location>
</feature>
<evidence type="ECO:0000256" key="4">
    <source>
        <dbReference type="ARBA" id="ARBA00023136"/>
    </source>
</evidence>
<sequence length="322" mass="35812">MIWILVFIISCLLLFWSGSRLVEVLERMAKYLGWREFVVAFFIIAVAGSLPNFFVGLNAALQGIPELSFGEIVGGNVIDMTLAVGLAILVSGRSISVKSRMVQASTIFTVIAAFLPWILILDKNLSRIDGSALLLFFAIYVVWLFSKKENFKNQISNSVNHKRTKPFLDFRVFLWDFVRSLFFALLILIGAWGVVESAKFFAICLGVGISFVGIIIIGLGNALPETYFATISAKKGRTWMILGDLMGSVIMTATFVLGLVVLIHPIHLETLSPFIIARFFLVLSALFFLVFIKTDKKITRSEAAILIAVYLIFVFAELAFQA</sequence>
<dbReference type="InterPro" id="IPR004837">
    <property type="entry name" value="NaCa_Exmemb"/>
</dbReference>
<feature type="transmembrane region" description="Helical" evidence="5">
    <location>
        <begin position="126"/>
        <end position="145"/>
    </location>
</feature>
<comment type="caution">
    <text evidence="7">The sequence shown here is derived from an EMBL/GenBank/DDBJ whole genome shotgun (WGS) entry which is preliminary data.</text>
</comment>
<feature type="transmembrane region" description="Helical" evidence="5">
    <location>
        <begin position="270"/>
        <end position="291"/>
    </location>
</feature>
<feature type="domain" description="Sodium/calcium exchanger membrane region" evidence="6">
    <location>
        <begin position="180"/>
        <end position="316"/>
    </location>
</feature>
<name>A0A1G2EPK4_9BACT</name>
<dbReference type="Proteomes" id="UP000177740">
    <property type="component" value="Unassembled WGS sequence"/>
</dbReference>
<keyword evidence="2 5" id="KW-0812">Transmembrane</keyword>
<dbReference type="Gene3D" id="1.20.1420.30">
    <property type="entry name" value="NCX, central ion-binding region"/>
    <property type="match status" value="1"/>
</dbReference>
<feature type="transmembrane region" description="Helical" evidence="5">
    <location>
        <begin position="6"/>
        <end position="25"/>
    </location>
</feature>
<feature type="transmembrane region" description="Helical" evidence="5">
    <location>
        <begin position="241"/>
        <end position="264"/>
    </location>
</feature>
<gene>
    <name evidence="7" type="ORF">A2365_03725</name>
</gene>
<dbReference type="GO" id="GO:0005262">
    <property type="term" value="F:calcium channel activity"/>
    <property type="evidence" value="ECO:0007669"/>
    <property type="project" value="TreeGrafter"/>
</dbReference>
<evidence type="ECO:0000256" key="3">
    <source>
        <dbReference type="ARBA" id="ARBA00022989"/>
    </source>
</evidence>
<protein>
    <recommendedName>
        <fullName evidence="6">Sodium/calcium exchanger membrane region domain-containing protein</fullName>
    </recommendedName>
</protein>
<dbReference type="GO" id="GO:0008273">
    <property type="term" value="F:calcium, potassium:sodium antiporter activity"/>
    <property type="evidence" value="ECO:0007669"/>
    <property type="project" value="TreeGrafter"/>
</dbReference>
<feature type="transmembrane region" description="Helical" evidence="5">
    <location>
        <begin position="72"/>
        <end position="90"/>
    </location>
</feature>
<accession>A0A1G2EPK4</accession>
<keyword evidence="3 5" id="KW-1133">Transmembrane helix</keyword>
<evidence type="ECO:0000259" key="6">
    <source>
        <dbReference type="Pfam" id="PF01699"/>
    </source>
</evidence>
<reference evidence="7 8" key="1">
    <citation type="journal article" date="2016" name="Nat. Commun.">
        <title>Thousands of microbial genomes shed light on interconnected biogeochemical processes in an aquifer system.</title>
        <authorList>
            <person name="Anantharaman K."/>
            <person name="Brown C.T."/>
            <person name="Hug L.A."/>
            <person name="Sharon I."/>
            <person name="Castelle C.J."/>
            <person name="Probst A.J."/>
            <person name="Thomas B.C."/>
            <person name="Singh A."/>
            <person name="Wilkins M.J."/>
            <person name="Karaoz U."/>
            <person name="Brodie E.L."/>
            <person name="Williams K.H."/>
            <person name="Hubbard S.S."/>
            <person name="Banfield J.F."/>
        </authorList>
    </citation>
    <scope>NUCLEOTIDE SEQUENCE [LARGE SCALE GENOMIC DNA]</scope>
</reference>
<dbReference type="GO" id="GO:0006874">
    <property type="term" value="P:intracellular calcium ion homeostasis"/>
    <property type="evidence" value="ECO:0007669"/>
    <property type="project" value="TreeGrafter"/>
</dbReference>
<dbReference type="InterPro" id="IPR044880">
    <property type="entry name" value="NCX_ion-bd_dom_sf"/>
</dbReference>
<feature type="transmembrane region" description="Helical" evidence="5">
    <location>
        <begin position="200"/>
        <end position="220"/>
    </location>
</feature>
<feature type="transmembrane region" description="Helical" evidence="5">
    <location>
        <begin position="172"/>
        <end position="194"/>
    </location>
</feature>
<proteinExistence type="predicted"/>
<evidence type="ECO:0000256" key="1">
    <source>
        <dbReference type="ARBA" id="ARBA00004141"/>
    </source>
</evidence>
<evidence type="ECO:0000313" key="7">
    <source>
        <dbReference type="EMBL" id="OGZ27725.1"/>
    </source>
</evidence>
<dbReference type="InterPro" id="IPR004481">
    <property type="entry name" value="K/Na/Ca-exchanger"/>
</dbReference>
<feature type="transmembrane region" description="Helical" evidence="5">
    <location>
        <begin position="102"/>
        <end position="120"/>
    </location>
</feature>
<organism evidence="7 8">
    <name type="scientific">Candidatus Nealsonbacteria bacterium RIFOXYB1_FULL_40_15</name>
    <dbReference type="NCBI Taxonomy" id="1801677"/>
    <lineage>
        <taxon>Bacteria</taxon>
        <taxon>Candidatus Nealsoniibacteriota</taxon>
    </lineage>
</organism>
<dbReference type="AlphaFoldDB" id="A0A1G2EPK4"/>
<dbReference type="PANTHER" id="PTHR10846">
    <property type="entry name" value="SODIUM/POTASSIUM/CALCIUM EXCHANGER"/>
    <property type="match status" value="1"/>
</dbReference>
<evidence type="ECO:0000313" key="8">
    <source>
        <dbReference type="Proteomes" id="UP000177740"/>
    </source>
</evidence>
<dbReference type="GO" id="GO:0005886">
    <property type="term" value="C:plasma membrane"/>
    <property type="evidence" value="ECO:0007669"/>
    <property type="project" value="TreeGrafter"/>
</dbReference>
<dbReference type="PANTHER" id="PTHR10846:SF8">
    <property type="entry name" value="INNER MEMBRANE PROTEIN YRBG"/>
    <property type="match status" value="1"/>
</dbReference>
<feature type="domain" description="Sodium/calcium exchanger membrane region" evidence="6">
    <location>
        <begin position="4"/>
        <end position="145"/>
    </location>
</feature>
<dbReference type="EMBL" id="MHMM01000004">
    <property type="protein sequence ID" value="OGZ27725.1"/>
    <property type="molecule type" value="Genomic_DNA"/>
</dbReference>
<evidence type="ECO:0000256" key="2">
    <source>
        <dbReference type="ARBA" id="ARBA00022692"/>
    </source>
</evidence>
<dbReference type="STRING" id="1801677.A2365_03725"/>
<keyword evidence="4 5" id="KW-0472">Membrane</keyword>
<comment type="subcellular location">
    <subcellularLocation>
        <location evidence="1">Membrane</location>
        <topology evidence="1">Multi-pass membrane protein</topology>
    </subcellularLocation>
</comment>